<evidence type="ECO:0000313" key="2">
    <source>
        <dbReference type="EMBL" id="XDQ69450.1"/>
    </source>
</evidence>
<dbReference type="RefSeq" id="WP_369142191.1">
    <property type="nucleotide sequence ID" value="NZ_CP163444.1"/>
</dbReference>
<sequence>MLHERPTVPFGFIVEEHVFRRRLGGAEMQRSKLDLVLSGPRNVTLQVVPMEAEFHGCLDRPVRLLEAPDGRRLGYSER</sequence>
<dbReference type="Pfam" id="PF19054">
    <property type="entry name" value="DUF5753"/>
    <property type="match status" value="1"/>
</dbReference>
<name>A0AB39SM91_9ACTN</name>
<dbReference type="AlphaFoldDB" id="A0AB39SM91"/>
<dbReference type="InterPro" id="IPR043917">
    <property type="entry name" value="DUF5753"/>
</dbReference>
<protein>
    <submittedName>
        <fullName evidence="2">Scr1 family TA system antitoxin-like transcriptional regulator</fullName>
    </submittedName>
</protein>
<gene>
    <name evidence="2" type="ORF">AB5J54_02485</name>
</gene>
<evidence type="ECO:0000259" key="1">
    <source>
        <dbReference type="Pfam" id="PF19054"/>
    </source>
</evidence>
<accession>A0AB39SM91</accession>
<reference evidence="2" key="1">
    <citation type="submission" date="2024-07" db="EMBL/GenBank/DDBJ databases">
        <authorList>
            <person name="Yu S.T."/>
        </authorList>
    </citation>
    <scope>NUCLEOTIDE SEQUENCE</scope>
    <source>
        <strain evidence="2">R44</strain>
    </source>
</reference>
<proteinExistence type="predicted"/>
<dbReference type="EMBL" id="CP163444">
    <property type="protein sequence ID" value="XDQ69450.1"/>
    <property type="molecule type" value="Genomic_DNA"/>
</dbReference>
<feature type="domain" description="DUF5753" evidence="1">
    <location>
        <begin position="2"/>
        <end position="77"/>
    </location>
</feature>
<organism evidence="2">
    <name type="scientific">Streptomyces sp. R44</name>
    <dbReference type="NCBI Taxonomy" id="3238633"/>
    <lineage>
        <taxon>Bacteria</taxon>
        <taxon>Bacillati</taxon>
        <taxon>Actinomycetota</taxon>
        <taxon>Actinomycetes</taxon>
        <taxon>Kitasatosporales</taxon>
        <taxon>Streptomycetaceae</taxon>
        <taxon>Streptomyces</taxon>
    </lineage>
</organism>